<accession>A0A0A9ZI34</accession>
<proteinExistence type="inferred from homology"/>
<dbReference type="EMBL" id="GBHO01044062">
    <property type="protein sequence ID" value="JAF99541.1"/>
    <property type="molecule type" value="Transcribed_RNA"/>
</dbReference>
<feature type="domain" description="tRNA (32-2'-O)-methyltransferase regulator THADA-like C-terminal TPR repeats region" evidence="6">
    <location>
        <begin position="951"/>
        <end position="1103"/>
    </location>
</feature>
<comment type="similarity">
    <text evidence="1">Belongs to the THADA family.</text>
</comment>
<evidence type="ECO:0000313" key="8">
    <source>
        <dbReference type="EMBL" id="JAF99541.1"/>
    </source>
</evidence>
<evidence type="ECO:0000259" key="5">
    <source>
        <dbReference type="Pfam" id="PF25150"/>
    </source>
</evidence>
<evidence type="ECO:0000256" key="1">
    <source>
        <dbReference type="ARBA" id="ARBA00010409"/>
    </source>
</evidence>
<dbReference type="PANTHER" id="PTHR14387:SF7">
    <property type="entry name" value="THYROID ADENOMA-ASSOCIATED PROTEIN"/>
    <property type="match status" value="1"/>
</dbReference>
<dbReference type="InterPro" id="IPR016024">
    <property type="entry name" value="ARM-type_fold"/>
</dbReference>
<reference evidence="9" key="2">
    <citation type="submission" date="2014-07" db="EMBL/GenBank/DDBJ databases">
        <authorList>
            <person name="Hull J."/>
        </authorList>
    </citation>
    <scope>NUCLEOTIDE SEQUENCE</scope>
</reference>
<evidence type="ECO:0000313" key="9">
    <source>
        <dbReference type="EMBL" id="JAG42360.1"/>
    </source>
</evidence>
<feature type="non-terminal residue" evidence="9">
    <location>
        <position position="1"/>
    </location>
</feature>
<name>A0A0A9ZI34_LYGHE</name>
<dbReference type="GO" id="GO:0005829">
    <property type="term" value="C:cytosol"/>
    <property type="evidence" value="ECO:0007669"/>
    <property type="project" value="TreeGrafter"/>
</dbReference>
<dbReference type="GO" id="GO:0030488">
    <property type="term" value="P:tRNA methylation"/>
    <property type="evidence" value="ECO:0007669"/>
    <property type="project" value="TreeGrafter"/>
</dbReference>
<feature type="domain" description="tRNA (32-2'-O)-methyltransferase regulator THADA-like TPR repeats region" evidence="5">
    <location>
        <begin position="307"/>
        <end position="527"/>
    </location>
</feature>
<evidence type="ECO:0000256" key="2">
    <source>
        <dbReference type="ARBA" id="ARBA00022694"/>
    </source>
</evidence>
<protein>
    <recommendedName>
        <fullName evidence="3">tRNA (32-2'-O)-methyltransferase regulator THADA</fullName>
    </recommendedName>
</protein>
<dbReference type="Pfam" id="PF25150">
    <property type="entry name" value="TPR_Trm732"/>
    <property type="match status" value="1"/>
</dbReference>
<evidence type="ECO:0000259" key="4">
    <source>
        <dbReference type="Pfam" id="PF10350"/>
    </source>
</evidence>
<dbReference type="Pfam" id="PF10350">
    <property type="entry name" value="DUF2428"/>
    <property type="match status" value="1"/>
</dbReference>
<dbReference type="SUPFAM" id="SSF48371">
    <property type="entry name" value="ARM repeat"/>
    <property type="match status" value="1"/>
</dbReference>
<sequence>QVVTSYLEKSLKKLVSDFSVETAPTAKLQVIEALHSNVRCLISIFQRAACEPSTELQQLILNLLKDEQLPLDTRSNCGILYVSYCKALSSNFEGHQVIENTCAPDDFQSLLCLCGGLLNTLSGEDLAKTVLLHREESTLLNYLLYKIILVEESNPADCTLVLSASRCVLLVTKCVVATPQLLSKDMLSTILNFVWIHLEHYMDAVRHLASSSLFNVVLAGEKLEDKFVFDMILNEVSLMASDRRSKHAAISALIGNLPIQNLLIKCPGLIEALLESAKTSPAVNHAIGSYEALMTQHFKEKTNMEEWYDWWVNPLISALGNRPNPAFDHILGAIVKLDPSVILYIARLQSSDPDRLTSIFLICLRIGRKLGVLKDDDDSNKWKGVIDYDWLAKHVYHLNGDVRIACFALITETQKLSEEFCSRELDIVKLFLKFNINNHCAAERQKTLAYCKKFLTRFKLSLDSCERVIEKEEKKPSIAAAKDVSAFKTRLDTYNEFKDWLVQFCIDNLFPGANFARRGSALNLLTLCNEYGFWNGSCHSEKNCSVLMRCFLDSYEENKNLSKKLLAEVPLEVLRFNVPEYINWYIDSSARLAASIRPVDSQSAAYYVSLLASFPSAGSLLSSLYPNLVRIKSGTDVANIPDIARYVCVVVILDKLKNELNTAQQSLLKAASSGPLYGQLFVLRHILKDADFDLLVNSEEWKMVIQELISVAYECNHVVASVVNSSSPEGHLPMDFDYDIKALGQKEDVPKVTAQMLLLCSWRTVKEVSLLLGELSESVPISICGEPGLISEERILEIGEHLSSLLAETKHRGAFEQAYVGFCKLASRLWRYPKGNLHELPGRWLDETLEEISSNQNLSATRRSAGIPFRIQGLVCTELEVGGGKCFHRGIKMLLKLANDPLNSVETKCHALNILRALYRHTLLGEMVSPYVAEGLTIAIQGFNASTWAERNSSTLLLSALMTRVFGVPRSRSDNLCWKNKMTGRIFFQRYPSLFGVLLNHLETASQKSLYPATYPALLILGRLYPSSLEGTDSNLQLNKYIPLVFKCSGSNILKTRTLAASAMVALITPNLFVSHIEEVFNALAGSLSENFTHGLLLQILKLFRASSDMPGDVMESVMDNLGTWLTHVIQALKSPKRSCVTKTACVSILLHWITHYFKNVPNDCIRNIKDSLTSQISSNDSDFPSQFGRSVFLLYSATLLLTINYYRQKLSDMVKCIIMLLKHTNYDVKNVTLDFLRCVLQDSKCFSLKVDDASNIEFQSSNFKEKLRELIIKSDEIALSVVSSLDENCHHEDAVALLSVIPHLPKVFVLLKSKSSSTIQYFGGLCEDRPDSLGCLAFECISSSMSHSGVNSELDSSETDRLCRLLDSYSLPDCENSCRSSVAAFLKKHFDSLVDIGSPQNNLTIWTSTLRLLNDDDSEIRETLSEAFSQNTVPVVAVEKFIEKLIGSNSVDDEIKGCLLLQWSLWDCNVENDDDDESIDRVFDKGDMNTYLEDFTVTSISCRYLASFIESHSDVLTKELPEFCCSWITNESQLQLTGSTLKDIIVSAKTSIEDRSSNVASSSPHSGSFSHIFRRTFGVHQISDISV</sequence>
<dbReference type="InterPro" id="IPR056842">
    <property type="entry name" value="THADA-like_TPR_C"/>
</dbReference>
<organism evidence="9">
    <name type="scientific">Lygus hesperus</name>
    <name type="common">Western plant bug</name>
    <dbReference type="NCBI Taxonomy" id="30085"/>
    <lineage>
        <taxon>Eukaryota</taxon>
        <taxon>Metazoa</taxon>
        <taxon>Ecdysozoa</taxon>
        <taxon>Arthropoda</taxon>
        <taxon>Hexapoda</taxon>
        <taxon>Insecta</taxon>
        <taxon>Pterygota</taxon>
        <taxon>Neoptera</taxon>
        <taxon>Paraneoptera</taxon>
        <taxon>Hemiptera</taxon>
        <taxon>Heteroptera</taxon>
        <taxon>Panheteroptera</taxon>
        <taxon>Cimicomorpha</taxon>
        <taxon>Miridae</taxon>
        <taxon>Mirini</taxon>
        <taxon>Lygus</taxon>
    </lineage>
</organism>
<keyword evidence="2" id="KW-0819">tRNA processing</keyword>
<dbReference type="InterPro" id="IPR051954">
    <property type="entry name" value="tRNA_methyltransferase_THADA"/>
</dbReference>
<dbReference type="PANTHER" id="PTHR14387">
    <property type="entry name" value="THADA/DEATH RECEPTOR INTERACTING PROTEIN"/>
    <property type="match status" value="1"/>
</dbReference>
<evidence type="ECO:0000313" key="7">
    <source>
        <dbReference type="EMBL" id="JAF99523.1"/>
    </source>
</evidence>
<evidence type="ECO:0000256" key="3">
    <source>
        <dbReference type="ARBA" id="ARBA00035698"/>
    </source>
</evidence>
<dbReference type="InterPro" id="IPR019442">
    <property type="entry name" value="THADA/TRM732_DUF2428"/>
</dbReference>
<reference evidence="9" key="1">
    <citation type="journal article" date="2014" name="PLoS ONE">
        <title>Transcriptome-Based Identification of ABC Transporters in the Western Tarnished Plant Bug Lygus hesperus.</title>
        <authorList>
            <person name="Hull J.J."/>
            <person name="Chaney K."/>
            <person name="Geib S.M."/>
            <person name="Fabrick J.A."/>
            <person name="Brent C.S."/>
            <person name="Walsh D."/>
            <person name="Lavine L.C."/>
        </authorList>
    </citation>
    <scope>NUCLEOTIDE SEQUENCE</scope>
</reference>
<dbReference type="EMBL" id="GBHO01001244">
    <property type="protein sequence ID" value="JAG42360.1"/>
    <property type="molecule type" value="Transcribed_RNA"/>
</dbReference>
<dbReference type="EMBL" id="GBHO01044080">
    <property type="protein sequence ID" value="JAF99523.1"/>
    <property type="molecule type" value="Transcribed_RNA"/>
</dbReference>
<dbReference type="InterPro" id="IPR056843">
    <property type="entry name" value="THADA-like_TPR"/>
</dbReference>
<dbReference type="Pfam" id="PF25151">
    <property type="entry name" value="TPR_Trm732_C"/>
    <property type="match status" value="1"/>
</dbReference>
<evidence type="ECO:0000259" key="6">
    <source>
        <dbReference type="Pfam" id="PF25151"/>
    </source>
</evidence>
<gene>
    <name evidence="8" type="ORF">CM83_89092</name>
    <name evidence="9" type="ORF">CM83_89093</name>
    <name evidence="7" type="ORF">CM83_89094</name>
</gene>
<feature type="domain" description="DUF2428" evidence="4">
    <location>
        <begin position="704"/>
        <end position="949"/>
    </location>
</feature>